<evidence type="ECO:0000256" key="1">
    <source>
        <dbReference type="SAM" id="Phobius"/>
    </source>
</evidence>
<dbReference type="Proteomes" id="UP000480275">
    <property type="component" value="Unassembled WGS sequence"/>
</dbReference>
<accession>A0A6L5JUT6</accession>
<keyword evidence="1" id="KW-0812">Transmembrane</keyword>
<keyword evidence="1" id="KW-0472">Membrane</keyword>
<feature type="transmembrane region" description="Helical" evidence="1">
    <location>
        <begin position="6"/>
        <end position="24"/>
    </location>
</feature>
<dbReference type="OrthoDB" id="9982620at2"/>
<name>A0A6L5JUT6_RHOTE</name>
<dbReference type="AlphaFoldDB" id="A0A6L5JUT6"/>
<evidence type="ECO:0000313" key="2">
    <source>
        <dbReference type="EMBL" id="MQY51135.1"/>
    </source>
</evidence>
<proteinExistence type="predicted"/>
<evidence type="ECO:0000313" key="3">
    <source>
        <dbReference type="Proteomes" id="UP000480275"/>
    </source>
</evidence>
<dbReference type="EMBL" id="WIXJ01000002">
    <property type="protein sequence ID" value="MQY51135.1"/>
    <property type="molecule type" value="Genomic_DNA"/>
</dbReference>
<comment type="caution">
    <text evidence="2">The sequence shown here is derived from an EMBL/GenBank/DDBJ whole genome shotgun (WGS) entry which is preliminary data.</text>
</comment>
<gene>
    <name evidence="2" type="ORF">GHK24_05000</name>
</gene>
<protein>
    <submittedName>
        <fullName evidence="2">Uncharacterized protein</fullName>
    </submittedName>
</protein>
<reference evidence="2 3" key="1">
    <citation type="submission" date="2019-10" db="EMBL/GenBank/DDBJ databases">
        <title>Whole-genome sequence of the purple nonsulfur photosynthetic bacterium Rhodocyclus tenuis.</title>
        <authorList>
            <person name="Kyndt J.A."/>
            <person name="Meyer T.E."/>
        </authorList>
    </citation>
    <scope>NUCLEOTIDE SEQUENCE [LARGE SCALE GENOMIC DNA]</scope>
    <source>
        <strain evidence="2 3">DSM 110</strain>
    </source>
</reference>
<feature type="transmembrane region" description="Helical" evidence="1">
    <location>
        <begin position="65"/>
        <end position="88"/>
    </location>
</feature>
<organism evidence="2 3">
    <name type="scientific">Rhodocyclus tenuis</name>
    <name type="common">Rhodospirillum tenue</name>
    <dbReference type="NCBI Taxonomy" id="1066"/>
    <lineage>
        <taxon>Bacteria</taxon>
        <taxon>Pseudomonadati</taxon>
        <taxon>Pseudomonadota</taxon>
        <taxon>Betaproteobacteria</taxon>
        <taxon>Rhodocyclales</taxon>
        <taxon>Rhodocyclaceae</taxon>
        <taxon>Rhodocyclus</taxon>
    </lineage>
</organism>
<keyword evidence="1" id="KW-1133">Transmembrane helix</keyword>
<sequence>MHIIIGMPPAIIIIGVPHIIMRFIMSQHMVIIFMGIAGVGVIMTIMPLPVISMLIAGIIGMPHIIIIGMPLQVIIIGMPFSIIDCIIMQQSFIMSMVMPSEGVIMHIIPLSFISQFI</sequence>
<feature type="transmembrane region" description="Helical" evidence="1">
    <location>
        <begin position="31"/>
        <end position="59"/>
    </location>
</feature>